<name>A0A0F8XA72_9ZZZZ</name>
<comment type="caution">
    <text evidence="1">The sequence shown here is derived from an EMBL/GenBank/DDBJ whole genome shotgun (WGS) entry which is preliminary data.</text>
</comment>
<reference evidence="1" key="1">
    <citation type="journal article" date="2015" name="Nature">
        <title>Complex archaea that bridge the gap between prokaryotes and eukaryotes.</title>
        <authorList>
            <person name="Spang A."/>
            <person name="Saw J.H."/>
            <person name="Jorgensen S.L."/>
            <person name="Zaremba-Niedzwiedzka K."/>
            <person name="Martijn J."/>
            <person name="Lind A.E."/>
            <person name="van Eijk R."/>
            <person name="Schleper C."/>
            <person name="Guy L."/>
            <person name="Ettema T.J."/>
        </authorList>
    </citation>
    <scope>NUCLEOTIDE SEQUENCE</scope>
</reference>
<accession>A0A0F8XA72</accession>
<gene>
    <name evidence="1" type="ORF">LCGC14_2968100</name>
</gene>
<proteinExistence type="predicted"/>
<organism evidence="1">
    <name type="scientific">marine sediment metagenome</name>
    <dbReference type="NCBI Taxonomy" id="412755"/>
    <lineage>
        <taxon>unclassified sequences</taxon>
        <taxon>metagenomes</taxon>
        <taxon>ecological metagenomes</taxon>
    </lineage>
</organism>
<feature type="non-terminal residue" evidence="1">
    <location>
        <position position="1"/>
    </location>
</feature>
<dbReference type="EMBL" id="LAZR01060272">
    <property type="protein sequence ID" value="KKK66037.1"/>
    <property type="molecule type" value="Genomic_DNA"/>
</dbReference>
<dbReference type="AlphaFoldDB" id="A0A0F8XA72"/>
<sequence length="67" mass="7746">RWSVIMSKRLKIFMFRSNLNETWALISAYNAVEASYVLLQGGLSPDEYKLRYSSPPDDKVHLFYDGG</sequence>
<evidence type="ECO:0000313" key="1">
    <source>
        <dbReference type="EMBL" id="KKK66037.1"/>
    </source>
</evidence>
<protein>
    <submittedName>
        <fullName evidence="1">Uncharacterized protein</fullName>
    </submittedName>
</protein>